<comment type="function">
    <text evidence="9">Acts as one of several non-catalytic accessory components of the cytoplasmic dynein 1 complex that are thought to be involved in linking dynein to cargos and to adapter proteins that regulate dynein function. Cytoplasmic dynein 1 acts as a motor for the intracellular retrograde motility of vesicles and organelles along microtubules.</text>
</comment>
<evidence type="ECO:0000313" key="12">
    <source>
        <dbReference type="EMBL" id="KAK2561471.1"/>
    </source>
</evidence>
<evidence type="ECO:0000256" key="9">
    <source>
        <dbReference type="ARBA" id="ARBA00025362"/>
    </source>
</evidence>
<dbReference type="Pfam" id="PF03259">
    <property type="entry name" value="Robl_LC7"/>
    <property type="match status" value="1"/>
</dbReference>
<dbReference type="GO" id="GO:0005874">
    <property type="term" value="C:microtubule"/>
    <property type="evidence" value="ECO:0007669"/>
    <property type="project" value="UniProtKB-UniRule"/>
</dbReference>
<evidence type="ECO:0000256" key="6">
    <source>
        <dbReference type="ARBA" id="ARBA00023017"/>
    </source>
</evidence>
<keyword evidence="7 10" id="KW-0505">Motor protein</keyword>
<dbReference type="InterPro" id="IPR004942">
    <property type="entry name" value="Roadblock/LAMTOR2_dom"/>
</dbReference>
<dbReference type="EMBL" id="JARQWQ010000032">
    <property type="protein sequence ID" value="KAK2561471.1"/>
    <property type="molecule type" value="Genomic_DNA"/>
</dbReference>
<proteinExistence type="inferred from homology"/>
<dbReference type="FunFam" id="3.30.450.30:FF:000011">
    <property type="entry name" value="Dynein light chain roadblock"/>
    <property type="match status" value="1"/>
</dbReference>
<dbReference type="InterPro" id="IPR016561">
    <property type="entry name" value="DYNLRB1/2"/>
</dbReference>
<dbReference type="SMART" id="SM00960">
    <property type="entry name" value="Robl_LC7"/>
    <property type="match status" value="1"/>
</dbReference>
<keyword evidence="6 10" id="KW-0243">Dynein</keyword>
<keyword evidence="4 10" id="KW-0963">Cytoplasm</keyword>
<accession>A0AAD9QID2</accession>
<dbReference type="PIRSF" id="PIRSF009998">
    <property type="entry name" value="DLC7"/>
    <property type="match status" value="1"/>
</dbReference>
<evidence type="ECO:0000259" key="11">
    <source>
        <dbReference type="SMART" id="SM00960"/>
    </source>
</evidence>
<evidence type="ECO:0000256" key="4">
    <source>
        <dbReference type="ARBA" id="ARBA00022490"/>
    </source>
</evidence>
<dbReference type="GO" id="GO:0005737">
    <property type="term" value="C:cytoplasm"/>
    <property type="evidence" value="ECO:0007669"/>
    <property type="project" value="UniProtKB-UniRule"/>
</dbReference>
<dbReference type="Proteomes" id="UP001249851">
    <property type="component" value="Unassembled WGS sequence"/>
</dbReference>
<comment type="similarity">
    <text evidence="2 10">Belongs to the GAMAD family.</text>
</comment>
<keyword evidence="13" id="KW-1185">Reference proteome</keyword>
<evidence type="ECO:0000256" key="8">
    <source>
        <dbReference type="ARBA" id="ARBA00023212"/>
    </source>
</evidence>
<reference evidence="12" key="2">
    <citation type="journal article" date="2023" name="Science">
        <title>Genomic signatures of disease resistance in endangered staghorn corals.</title>
        <authorList>
            <person name="Vollmer S.V."/>
            <person name="Selwyn J.D."/>
            <person name="Despard B.A."/>
            <person name="Roesel C.L."/>
        </authorList>
    </citation>
    <scope>NUCLEOTIDE SEQUENCE</scope>
    <source>
        <strain evidence="12">K2</strain>
    </source>
</reference>
<organism evidence="12 13">
    <name type="scientific">Acropora cervicornis</name>
    <name type="common">Staghorn coral</name>
    <dbReference type="NCBI Taxonomy" id="6130"/>
    <lineage>
        <taxon>Eukaryota</taxon>
        <taxon>Metazoa</taxon>
        <taxon>Cnidaria</taxon>
        <taxon>Anthozoa</taxon>
        <taxon>Hexacorallia</taxon>
        <taxon>Scleractinia</taxon>
        <taxon>Astrocoeniina</taxon>
        <taxon>Acroporidae</taxon>
        <taxon>Acropora</taxon>
    </lineage>
</organism>
<keyword evidence="8 10" id="KW-0206">Cytoskeleton</keyword>
<evidence type="ECO:0000256" key="7">
    <source>
        <dbReference type="ARBA" id="ARBA00023175"/>
    </source>
</evidence>
<protein>
    <recommendedName>
        <fullName evidence="10">Dynein light chain roadblock</fullName>
    </recommendedName>
</protein>
<sequence length="106" mass="11944">MTERTPIEVKDVLKRIEEHPNVTGVIIAEKEGGQAIHSTLDTMETAYYIKHCNTLTGIARGAIRETDPTNDLQFFRIRTKKYEILLAPESNYLLIVLQNTAKASGK</sequence>
<dbReference type="PANTHER" id="PTHR10779">
    <property type="entry name" value="DYNEIN LIGHT CHAIN ROADBLOCK"/>
    <property type="match status" value="1"/>
</dbReference>
<evidence type="ECO:0000313" key="13">
    <source>
        <dbReference type="Proteomes" id="UP001249851"/>
    </source>
</evidence>
<keyword evidence="5 10" id="KW-0493">Microtubule</keyword>
<comment type="subcellular location">
    <subcellularLocation>
        <location evidence="1 10">Cytoplasm</location>
        <location evidence="1 10">Cytoskeleton</location>
    </subcellularLocation>
</comment>
<evidence type="ECO:0000256" key="1">
    <source>
        <dbReference type="ARBA" id="ARBA00004245"/>
    </source>
</evidence>
<keyword evidence="3 10" id="KW-0813">Transport</keyword>
<comment type="caution">
    <text evidence="12">The sequence shown here is derived from an EMBL/GenBank/DDBJ whole genome shotgun (WGS) entry which is preliminary data.</text>
</comment>
<evidence type="ECO:0000256" key="10">
    <source>
        <dbReference type="PIRNR" id="PIRNR009998"/>
    </source>
</evidence>
<dbReference type="AlphaFoldDB" id="A0AAD9QID2"/>
<dbReference type="GO" id="GO:0005868">
    <property type="term" value="C:cytoplasmic dynein complex"/>
    <property type="evidence" value="ECO:0007669"/>
    <property type="project" value="UniProtKB-UniRule"/>
</dbReference>
<name>A0AAD9QID2_ACRCE</name>
<gene>
    <name evidence="12" type="ORF">P5673_015440</name>
</gene>
<dbReference type="GO" id="GO:0045505">
    <property type="term" value="F:dynein intermediate chain binding"/>
    <property type="evidence" value="ECO:0007669"/>
    <property type="project" value="UniProtKB-UniRule"/>
</dbReference>
<evidence type="ECO:0000256" key="2">
    <source>
        <dbReference type="ARBA" id="ARBA00007191"/>
    </source>
</evidence>
<evidence type="ECO:0000256" key="3">
    <source>
        <dbReference type="ARBA" id="ARBA00022448"/>
    </source>
</evidence>
<dbReference type="Gene3D" id="3.30.450.30">
    <property type="entry name" value="Dynein light chain 2a, cytoplasmic"/>
    <property type="match status" value="1"/>
</dbReference>
<dbReference type="GO" id="GO:0007018">
    <property type="term" value="P:microtubule-based movement"/>
    <property type="evidence" value="ECO:0007669"/>
    <property type="project" value="UniProtKB-UniRule"/>
</dbReference>
<reference evidence="12" key="1">
    <citation type="journal article" date="2023" name="G3 (Bethesda)">
        <title>Whole genome assembly and annotation of the endangered Caribbean coral Acropora cervicornis.</title>
        <authorList>
            <person name="Selwyn J.D."/>
            <person name="Vollmer S.V."/>
        </authorList>
    </citation>
    <scope>NUCLEOTIDE SEQUENCE</scope>
    <source>
        <strain evidence="12">K2</strain>
    </source>
</reference>
<feature type="domain" description="Roadblock/LAMTOR2" evidence="11">
    <location>
        <begin position="9"/>
        <end position="98"/>
    </location>
</feature>
<dbReference type="SUPFAM" id="SSF103196">
    <property type="entry name" value="Roadblock/LC7 domain"/>
    <property type="match status" value="1"/>
</dbReference>
<evidence type="ECO:0000256" key="5">
    <source>
        <dbReference type="ARBA" id="ARBA00022701"/>
    </source>
</evidence>